<gene>
    <name evidence="1" type="ORF">LIER_33068</name>
</gene>
<proteinExistence type="predicted"/>
<sequence>MAHKAKEEGAIAFFKKPMSYHSLINIWEFAPRKILNENQCISESQPKQATELLEFANKNKSTKLIDQIPAAFPTNLVNYQKIYPHIDNGKRAETSHVNEQLPLSGGLGLDNRNGNTRKLSYEERARIRLATMKAQSKPYSSGSEINKKSQEKHNYDKFNLSSSQGINQSQMQNMVAGSSNPIYIRRPTQLQAGQMNQSTFTGNTMLGPQINASTKKSPPVEQSSQSGAFCLDRSGNIIAWDNNDITGPLEQPPIAPRWVTPPLQAEQPQVMTGGETKYNVVSHDFQSFPGFFQTEQSRGREDNNLLVGQISSSTSNLFDHSDMHMRGDGVGDMHAFGGGQSKDFEEDWVAQWFKSIPEADDEFEKFLHNLQF</sequence>
<reference evidence="1 2" key="1">
    <citation type="submission" date="2024-01" db="EMBL/GenBank/DDBJ databases">
        <title>The complete chloroplast genome sequence of Lithospermum erythrorhizon: insights into the phylogenetic relationship among Boraginaceae species and the maternal lineages of purple gromwells.</title>
        <authorList>
            <person name="Okada T."/>
            <person name="Watanabe K."/>
        </authorList>
    </citation>
    <scope>NUCLEOTIDE SEQUENCE [LARGE SCALE GENOMIC DNA]</scope>
</reference>
<keyword evidence="2" id="KW-1185">Reference proteome</keyword>
<comment type="caution">
    <text evidence="1">The sequence shown here is derived from an EMBL/GenBank/DDBJ whole genome shotgun (WGS) entry which is preliminary data.</text>
</comment>
<organism evidence="1 2">
    <name type="scientific">Lithospermum erythrorhizon</name>
    <name type="common">Purple gromwell</name>
    <name type="synonym">Lithospermum officinale var. erythrorhizon</name>
    <dbReference type="NCBI Taxonomy" id="34254"/>
    <lineage>
        <taxon>Eukaryota</taxon>
        <taxon>Viridiplantae</taxon>
        <taxon>Streptophyta</taxon>
        <taxon>Embryophyta</taxon>
        <taxon>Tracheophyta</taxon>
        <taxon>Spermatophyta</taxon>
        <taxon>Magnoliopsida</taxon>
        <taxon>eudicotyledons</taxon>
        <taxon>Gunneridae</taxon>
        <taxon>Pentapetalae</taxon>
        <taxon>asterids</taxon>
        <taxon>lamiids</taxon>
        <taxon>Boraginales</taxon>
        <taxon>Boraginaceae</taxon>
        <taxon>Boraginoideae</taxon>
        <taxon>Lithospermeae</taxon>
        <taxon>Lithospermum</taxon>
    </lineage>
</organism>
<evidence type="ECO:0000313" key="2">
    <source>
        <dbReference type="Proteomes" id="UP001454036"/>
    </source>
</evidence>
<dbReference type="AlphaFoldDB" id="A0AAV3RZ25"/>
<evidence type="ECO:0000313" key="1">
    <source>
        <dbReference type="EMBL" id="GAA0185780.1"/>
    </source>
</evidence>
<dbReference type="Proteomes" id="UP001454036">
    <property type="component" value="Unassembled WGS sequence"/>
</dbReference>
<protein>
    <recommendedName>
        <fullName evidence="3">Response regulatory domain-containing protein</fullName>
    </recommendedName>
</protein>
<evidence type="ECO:0008006" key="3">
    <source>
        <dbReference type="Google" id="ProtNLM"/>
    </source>
</evidence>
<name>A0AAV3RZ25_LITER</name>
<accession>A0AAV3RZ25</accession>
<dbReference type="EMBL" id="BAABME010013066">
    <property type="protein sequence ID" value="GAA0185780.1"/>
    <property type="molecule type" value="Genomic_DNA"/>
</dbReference>